<accession>A0A0B1ZLE1</accession>
<dbReference type="Proteomes" id="UP000031057">
    <property type="component" value="Unassembled WGS sequence"/>
</dbReference>
<comment type="caution">
    <text evidence="2">The sequence shown here is derived from an EMBL/GenBank/DDBJ whole genome shotgun (WGS) entry which is preliminary data.</text>
</comment>
<evidence type="ECO:0000313" key="2">
    <source>
        <dbReference type="EMBL" id="KHK90003.1"/>
    </source>
</evidence>
<dbReference type="EMBL" id="JTDI01000006">
    <property type="protein sequence ID" value="KHK90003.1"/>
    <property type="molecule type" value="Genomic_DNA"/>
</dbReference>
<sequence>MSRVMQALRRDWGWTGVDFAEIIAVSRMGHLLLSDTDDAIHYLDPETRELIRLGGEEQAAQYMADPEVALVWRAEALVQAARDRLGEPAEEEVYTLTPDALLAGDYAHENLVRQSLADLISFAGQVAYQTRDLPDGTPIKLKATD</sequence>
<reference evidence="2 3" key="1">
    <citation type="submission" date="2014-10" db="EMBL/GenBank/DDBJ databases">
        <title>Genome sequence of Novosphingobium malaysiense MUSC 273(T).</title>
        <authorList>
            <person name="Lee L.-H."/>
        </authorList>
    </citation>
    <scope>NUCLEOTIDE SEQUENCE [LARGE SCALE GENOMIC DNA]</scope>
    <source>
        <strain evidence="2 3">MUSC 273</strain>
    </source>
</reference>
<dbReference type="InterPro" id="IPR015002">
    <property type="entry name" value="T6SS_Tdi1_C"/>
</dbReference>
<feature type="domain" description="T6SS immunity protein Tdi1 C-terminal" evidence="1">
    <location>
        <begin position="63"/>
        <end position="125"/>
    </location>
</feature>
<protein>
    <recommendedName>
        <fullName evidence="1">T6SS immunity protein Tdi1 C-terminal domain-containing protein</fullName>
    </recommendedName>
</protein>
<name>A0A0B1ZLE1_9SPHN</name>
<dbReference type="STRING" id="1348853.LK12_19150"/>
<evidence type="ECO:0000313" key="3">
    <source>
        <dbReference type="Proteomes" id="UP000031057"/>
    </source>
</evidence>
<dbReference type="RefSeq" id="WP_039287667.1">
    <property type="nucleotide sequence ID" value="NZ_JTDI01000006.1"/>
</dbReference>
<dbReference type="AlphaFoldDB" id="A0A0B1ZLE1"/>
<gene>
    <name evidence="2" type="ORF">LK12_19150</name>
</gene>
<dbReference type="Pfam" id="PF08906">
    <property type="entry name" value="T6SS_Tdi1_C"/>
    <property type="match status" value="1"/>
</dbReference>
<organism evidence="2 3">
    <name type="scientific">Novosphingobium malaysiense</name>
    <dbReference type="NCBI Taxonomy" id="1348853"/>
    <lineage>
        <taxon>Bacteria</taxon>
        <taxon>Pseudomonadati</taxon>
        <taxon>Pseudomonadota</taxon>
        <taxon>Alphaproteobacteria</taxon>
        <taxon>Sphingomonadales</taxon>
        <taxon>Sphingomonadaceae</taxon>
        <taxon>Novosphingobium</taxon>
    </lineage>
</organism>
<proteinExistence type="predicted"/>
<keyword evidence="3" id="KW-1185">Reference proteome</keyword>
<evidence type="ECO:0000259" key="1">
    <source>
        <dbReference type="Pfam" id="PF08906"/>
    </source>
</evidence>